<dbReference type="GO" id="GO:0016787">
    <property type="term" value="F:hydrolase activity"/>
    <property type="evidence" value="ECO:0007669"/>
    <property type="project" value="UniProtKB-KW"/>
</dbReference>
<evidence type="ECO:0000256" key="2">
    <source>
        <dbReference type="ARBA" id="ARBA00022737"/>
    </source>
</evidence>
<keyword evidence="4" id="KW-0378">Hydrolase</keyword>
<dbReference type="AlphaFoldDB" id="B4L1N2"/>
<dbReference type="GO" id="GO:0005524">
    <property type="term" value="F:ATP binding"/>
    <property type="evidence" value="ECO:0007669"/>
    <property type="project" value="UniProtKB-KW"/>
</dbReference>
<organism evidence="8 9">
    <name type="scientific">Drosophila mojavensis</name>
    <name type="common">Fruit fly</name>
    <dbReference type="NCBI Taxonomy" id="7230"/>
    <lineage>
        <taxon>Eukaryota</taxon>
        <taxon>Metazoa</taxon>
        <taxon>Ecdysozoa</taxon>
        <taxon>Arthropoda</taxon>
        <taxon>Hexapoda</taxon>
        <taxon>Insecta</taxon>
        <taxon>Pterygota</taxon>
        <taxon>Neoptera</taxon>
        <taxon>Endopterygota</taxon>
        <taxon>Diptera</taxon>
        <taxon>Brachycera</taxon>
        <taxon>Muscomorpha</taxon>
        <taxon>Ephydroidea</taxon>
        <taxon>Drosophilidae</taxon>
        <taxon>Drosophila</taxon>
    </lineage>
</organism>
<dbReference type="eggNOG" id="KOG0334">
    <property type="taxonomic scope" value="Eukaryota"/>
</dbReference>
<dbReference type="OrthoDB" id="249932at2759"/>
<dbReference type="FunCoup" id="B4L1N2">
    <property type="interactions" value="7"/>
</dbReference>
<evidence type="ECO:0000256" key="7">
    <source>
        <dbReference type="ARBA" id="ARBA00047984"/>
    </source>
</evidence>
<keyword evidence="9" id="KW-1185">Reference proteome</keyword>
<name>B4L1N2_DROMO</name>
<dbReference type="InParanoid" id="B4L1N2"/>
<dbReference type="PANTHER" id="PTHR22655:SF2">
    <property type="entry name" value="ATP-DEPENDENT RNA HELICASE TDRD12-RELATED"/>
    <property type="match status" value="1"/>
</dbReference>
<evidence type="ECO:0000313" key="9">
    <source>
        <dbReference type="Proteomes" id="UP000009192"/>
    </source>
</evidence>
<dbReference type="EC" id="3.6.4.13" evidence="1"/>
<dbReference type="GO" id="GO:0003724">
    <property type="term" value="F:RNA helicase activity"/>
    <property type="evidence" value="ECO:0007669"/>
    <property type="project" value="UniProtKB-EC"/>
</dbReference>
<sequence>MKEALRRQNIGQMRAKRVQRFAWRHAASGGSMCIIGNERIGKTWSYLPTLCQHIILKTPPRILDNTDRGPSCIIVCVNENEGDEIAQLCMGLLGPTRLDFVQVVKALSRNCIEEVAETMRKPCGILIATVDNLVKLYMLNGKTKSIFNPAALKCVAFDGIDSIWRGGRTHCQKIIYWILTVLRFEKGHSQLFVVGRLWIDSFMKPLMRELPDILLVFEDALEAAMFAGINFDFIVSKNYNGEIQKILAEKQMMKKRVVLACSGNIDVSALSKLLNTKSIDNLVIEQFDQKTNQLYKDWCKSHMSRVLVVAEDAIDKLRGGRIDFLVHYGYSNWPFFKAQFSIFYNNYLCGIEKFHGISVVVMRPSEFEQAWLFCDFMLKHSRHPPESFLTILNECRIYSDTSESRSDFPLCRMLKSYGNCIRHLCFFRHFLWDHETKPLDDAPTKGTIKFYVISSVNPAQTAVRLIEKATARYYMNTPLSYFGDKLRLHYESMLSHPRCTKPLINDVYVLKIHNLYQRVGITRIESADRIEVKQLDSGVEFYIVKQNELLICYEKFKDEPCEAYDLRITGLAPFNMERIWPDDAKKLVRHKFFNLPAKPNCVFTADINFGFLDLFFVENIYDSSGNDLNSFVLKHIPMYTDSGVHMRIQKCISEAQPSI</sequence>
<evidence type="ECO:0000256" key="6">
    <source>
        <dbReference type="ARBA" id="ARBA00022840"/>
    </source>
</evidence>
<evidence type="ECO:0000313" key="8">
    <source>
        <dbReference type="EMBL" id="EDW07668.2"/>
    </source>
</evidence>
<keyword evidence="2" id="KW-0677">Repeat</keyword>
<dbReference type="InterPro" id="IPR027417">
    <property type="entry name" value="P-loop_NTPase"/>
</dbReference>
<keyword evidence="3" id="KW-0547">Nucleotide-binding</keyword>
<comment type="catalytic activity">
    <reaction evidence="7">
        <text>ATP + H2O = ADP + phosphate + H(+)</text>
        <dbReference type="Rhea" id="RHEA:13065"/>
        <dbReference type="ChEBI" id="CHEBI:15377"/>
        <dbReference type="ChEBI" id="CHEBI:15378"/>
        <dbReference type="ChEBI" id="CHEBI:30616"/>
        <dbReference type="ChEBI" id="CHEBI:43474"/>
        <dbReference type="ChEBI" id="CHEBI:456216"/>
        <dbReference type="EC" id="3.6.4.13"/>
    </reaction>
</comment>
<dbReference type="SUPFAM" id="SSF52540">
    <property type="entry name" value="P-loop containing nucleoside triphosphate hydrolases"/>
    <property type="match status" value="1"/>
</dbReference>
<dbReference type="PANTHER" id="PTHR22655">
    <property type="entry name" value="ATP-DEPENDENT RNA HELICASE TDRD12-RELATED"/>
    <property type="match status" value="1"/>
</dbReference>
<dbReference type="SMR" id="B4L1N2"/>
<protein>
    <recommendedName>
        <fullName evidence="1">RNA helicase</fullName>
        <ecNumber evidence="1">3.6.4.13</ecNumber>
    </recommendedName>
</protein>
<dbReference type="KEGG" id="dmo:Dmoj_GI15873"/>
<keyword evidence="5" id="KW-0347">Helicase</keyword>
<reference evidence="8 9" key="1">
    <citation type="journal article" date="2007" name="Nature">
        <title>Evolution of genes and genomes on the Drosophila phylogeny.</title>
        <authorList>
            <consortium name="Drosophila 12 Genomes Consortium"/>
            <person name="Clark A.G."/>
            <person name="Eisen M.B."/>
            <person name="Smith D.R."/>
            <person name="Bergman C.M."/>
            <person name="Oliver B."/>
            <person name="Markow T.A."/>
            <person name="Kaufman T.C."/>
            <person name="Kellis M."/>
            <person name="Gelbart W."/>
            <person name="Iyer V.N."/>
            <person name="Pollard D.A."/>
            <person name="Sackton T.B."/>
            <person name="Larracuente A.M."/>
            <person name="Singh N.D."/>
            <person name="Abad J.P."/>
            <person name="Abt D.N."/>
            <person name="Adryan B."/>
            <person name="Aguade M."/>
            <person name="Akashi H."/>
            <person name="Anderson W.W."/>
            <person name="Aquadro C.F."/>
            <person name="Ardell D.H."/>
            <person name="Arguello R."/>
            <person name="Artieri C.G."/>
            <person name="Barbash D.A."/>
            <person name="Barker D."/>
            <person name="Barsanti P."/>
            <person name="Batterham P."/>
            <person name="Batzoglou S."/>
            <person name="Begun D."/>
            <person name="Bhutkar A."/>
            <person name="Blanco E."/>
            <person name="Bosak S.A."/>
            <person name="Bradley R.K."/>
            <person name="Brand A.D."/>
            <person name="Brent M.R."/>
            <person name="Brooks A.N."/>
            <person name="Brown R.H."/>
            <person name="Butlin R.K."/>
            <person name="Caggese C."/>
            <person name="Calvi B.R."/>
            <person name="Bernardo de Carvalho A."/>
            <person name="Caspi A."/>
            <person name="Castrezana S."/>
            <person name="Celniker S.E."/>
            <person name="Chang J.L."/>
            <person name="Chapple C."/>
            <person name="Chatterji S."/>
            <person name="Chinwalla A."/>
            <person name="Civetta A."/>
            <person name="Clifton S.W."/>
            <person name="Comeron J.M."/>
            <person name="Costello J.C."/>
            <person name="Coyne J.A."/>
            <person name="Daub J."/>
            <person name="David R.G."/>
            <person name="Delcher A.L."/>
            <person name="Delehaunty K."/>
            <person name="Do C.B."/>
            <person name="Ebling H."/>
            <person name="Edwards K."/>
            <person name="Eickbush T."/>
            <person name="Evans J.D."/>
            <person name="Filipski A."/>
            <person name="Findeiss S."/>
            <person name="Freyhult E."/>
            <person name="Fulton L."/>
            <person name="Fulton R."/>
            <person name="Garcia A.C."/>
            <person name="Gardiner A."/>
            <person name="Garfield D.A."/>
            <person name="Garvin B.E."/>
            <person name="Gibson G."/>
            <person name="Gilbert D."/>
            <person name="Gnerre S."/>
            <person name="Godfrey J."/>
            <person name="Good R."/>
            <person name="Gotea V."/>
            <person name="Gravely B."/>
            <person name="Greenberg A.J."/>
            <person name="Griffiths-Jones S."/>
            <person name="Gross S."/>
            <person name="Guigo R."/>
            <person name="Gustafson E.A."/>
            <person name="Haerty W."/>
            <person name="Hahn M.W."/>
            <person name="Halligan D.L."/>
            <person name="Halpern A.L."/>
            <person name="Halter G.M."/>
            <person name="Han M.V."/>
            <person name="Heger A."/>
            <person name="Hillier L."/>
            <person name="Hinrichs A.S."/>
            <person name="Holmes I."/>
            <person name="Hoskins R.A."/>
            <person name="Hubisz M.J."/>
            <person name="Hultmark D."/>
            <person name="Huntley M.A."/>
            <person name="Jaffe D.B."/>
            <person name="Jagadeeshan S."/>
            <person name="Jeck W.R."/>
            <person name="Johnson J."/>
            <person name="Jones C.D."/>
            <person name="Jordan W.C."/>
            <person name="Karpen G.H."/>
            <person name="Kataoka E."/>
            <person name="Keightley P.D."/>
            <person name="Kheradpour P."/>
            <person name="Kirkness E.F."/>
            <person name="Koerich L.B."/>
            <person name="Kristiansen K."/>
            <person name="Kudrna D."/>
            <person name="Kulathinal R.J."/>
            <person name="Kumar S."/>
            <person name="Kwok R."/>
            <person name="Lander E."/>
            <person name="Langley C.H."/>
            <person name="Lapoint R."/>
            <person name="Lazzaro B.P."/>
            <person name="Lee S.J."/>
            <person name="Levesque L."/>
            <person name="Li R."/>
            <person name="Lin C.F."/>
            <person name="Lin M.F."/>
            <person name="Lindblad-Toh K."/>
            <person name="Llopart A."/>
            <person name="Long M."/>
            <person name="Low L."/>
            <person name="Lozovsky E."/>
            <person name="Lu J."/>
            <person name="Luo M."/>
            <person name="Machado C.A."/>
            <person name="Makalowski W."/>
            <person name="Marzo M."/>
            <person name="Matsuda M."/>
            <person name="Matzkin L."/>
            <person name="McAllister B."/>
            <person name="McBride C.S."/>
            <person name="McKernan B."/>
            <person name="McKernan K."/>
            <person name="Mendez-Lago M."/>
            <person name="Minx P."/>
            <person name="Mollenhauer M.U."/>
            <person name="Montooth K."/>
            <person name="Mount S.M."/>
            <person name="Mu X."/>
            <person name="Myers E."/>
            <person name="Negre B."/>
            <person name="Newfeld S."/>
            <person name="Nielsen R."/>
            <person name="Noor M.A."/>
            <person name="O'Grady P."/>
            <person name="Pachter L."/>
            <person name="Papaceit M."/>
            <person name="Parisi M.J."/>
            <person name="Parisi M."/>
            <person name="Parts L."/>
            <person name="Pedersen J.S."/>
            <person name="Pesole G."/>
            <person name="Phillippy A.M."/>
            <person name="Ponting C.P."/>
            <person name="Pop M."/>
            <person name="Porcelli D."/>
            <person name="Powell J.R."/>
            <person name="Prohaska S."/>
            <person name="Pruitt K."/>
            <person name="Puig M."/>
            <person name="Quesneville H."/>
            <person name="Ram K.R."/>
            <person name="Rand D."/>
            <person name="Rasmussen M.D."/>
            <person name="Reed L.K."/>
            <person name="Reenan R."/>
            <person name="Reily A."/>
            <person name="Remington K.A."/>
            <person name="Rieger T.T."/>
            <person name="Ritchie M.G."/>
            <person name="Robin C."/>
            <person name="Rogers Y.H."/>
            <person name="Rohde C."/>
            <person name="Rozas J."/>
            <person name="Rubenfield M.J."/>
            <person name="Ruiz A."/>
            <person name="Russo S."/>
            <person name="Salzberg S.L."/>
            <person name="Sanchez-Gracia A."/>
            <person name="Saranga D.J."/>
            <person name="Sato H."/>
            <person name="Schaeffer S.W."/>
            <person name="Schatz M.C."/>
            <person name="Schlenke T."/>
            <person name="Schwartz R."/>
            <person name="Segarra C."/>
            <person name="Singh R.S."/>
            <person name="Sirot L."/>
            <person name="Sirota M."/>
            <person name="Sisneros N.B."/>
            <person name="Smith C.D."/>
            <person name="Smith T.F."/>
            <person name="Spieth J."/>
            <person name="Stage D.E."/>
            <person name="Stark A."/>
            <person name="Stephan W."/>
            <person name="Strausberg R.L."/>
            <person name="Strempel S."/>
            <person name="Sturgill D."/>
            <person name="Sutton G."/>
            <person name="Sutton G.G."/>
            <person name="Tao W."/>
            <person name="Teichmann S."/>
            <person name="Tobari Y.N."/>
            <person name="Tomimura Y."/>
            <person name="Tsolas J.M."/>
            <person name="Valente V.L."/>
            <person name="Venter E."/>
            <person name="Venter J.C."/>
            <person name="Vicario S."/>
            <person name="Vieira F.G."/>
            <person name="Vilella A.J."/>
            <person name="Villasante A."/>
            <person name="Walenz B."/>
            <person name="Wang J."/>
            <person name="Wasserman M."/>
            <person name="Watts T."/>
            <person name="Wilson D."/>
            <person name="Wilson R.K."/>
            <person name="Wing R.A."/>
            <person name="Wolfner M.F."/>
            <person name="Wong A."/>
            <person name="Wong G.K."/>
            <person name="Wu C.I."/>
            <person name="Wu G."/>
            <person name="Yamamoto D."/>
            <person name="Yang H.P."/>
            <person name="Yang S.P."/>
            <person name="Yorke J.A."/>
            <person name="Yoshida K."/>
            <person name="Zdobnov E."/>
            <person name="Zhang P."/>
            <person name="Zhang Y."/>
            <person name="Zimin A.V."/>
            <person name="Baldwin J."/>
            <person name="Abdouelleil A."/>
            <person name="Abdulkadir J."/>
            <person name="Abebe A."/>
            <person name="Abera B."/>
            <person name="Abreu J."/>
            <person name="Acer S.C."/>
            <person name="Aftuck L."/>
            <person name="Alexander A."/>
            <person name="An P."/>
            <person name="Anderson E."/>
            <person name="Anderson S."/>
            <person name="Arachi H."/>
            <person name="Azer M."/>
            <person name="Bachantsang P."/>
            <person name="Barry A."/>
            <person name="Bayul T."/>
            <person name="Berlin A."/>
            <person name="Bessette D."/>
            <person name="Bloom T."/>
            <person name="Blye J."/>
            <person name="Boguslavskiy L."/>
            <person name="Bonnet C."/>
            <person name="Boukhgalter B."/>
            <person name="Bourzgui I."/>
            <person name="Brown A."/>
            <person name="Cahill P."/>
            <person name="Channer S."/>
            <person name="Cheshatsang Y."/>
            <person name="Chuda L."/>
            <person name="Citroen M."/>
            <person name="Collymore A."/>
            <person name="Cooke P."/>
            <person name="Costello M."/>
            <person name="D'Aco K."/>
            <person name="Daza R."/>
            <person name="De Haan G."/>
            <person name="DeGray S."/>
            <person name="DeMaso C."/>
            <person name="Dhargay N."/>
            <person name="Dooley K."/>
            <person name="Dooley E."/>
            <person name="Doricent M."/>
            <person name="Dorje P."/>
            <person name="Dorjee K."/>
            <person name="Dupes A."/>
            <person name="Elong R."/>
            <person name="Falk J."/>
            <person name="Farina A."/>
            <person name="Faro S."/>
            <person name="Ferguson D."/>
            <person name="Fisher S."/>
            <person name="Foley C.D."/>
            <person name="Franke A."/>
            <person name="Friedrich D."/>
            <person name="Gadbois L."/>
            <person name="Gearin G."/>
            <person name="Gearin C.R."/>
            <person name="Giannoukos G."/>
            <person name="Goode T."/>
            <person name="Graham J."/>
            <person name="Grandbois E."/>
            <person name="Grewal S."/>
            <person name="Gyaltsen K."/>
            <person name="Hafez N."/>
            <person name="Hagos B."/>
            <person name="Hall J."/>
            <person name="Henson C."/>
            <person name="Hollinger A."/>
            <person name="Honan T."/>
            <person name="Huard M.D."/>
            <person name="Hughes L."/>
            <person name="Hurhula B."/>
            <person name="Husby M.E."/>
            <person name="Kamat A."/>
            <person name="Kanga B."/>
            <person name="Kashin S."/>
            <person name="Khazanovich D."/>
            <person name="Kisner P."/>
            <person name="Lance K."/>
            <person name="Lara M."/>
            <person name="Lee W."/>
            <person name="Lennon N."/>
            <person name="Letendre F."/>
            <person name="LeVine R."/>
            <person name="Lipovsky A."/>
            <person name="Liu X."/>
            <person name="Liu J."/>
            <person name="Liu S."/>
            <person name="Lokyitsang T."/>
            <person name="Lokyitsang Y."/>
            <person name="Lubonja R."/>
            <person name="Lui A."/>
            <person name="MacDonald P."/>
            <person name="Magnisalis V."/>
            <person name="Maru K."/>
            <person name="Matthews C."/>
            <person name="McCusker W."/>
            <person name="McDonough S."/>
            <person name="Mehta T."/>
            <person name="Meldrim J."/>
            <person name="Meneus L."/>
            <person name="Mihai O."/>
            <person name="Mihalev A."/>
            <person name="Mihova T."/>
            <person name="Mittelman R."/>
            <person name="Mlenga V."/>
            <person name="Montmayeur A."/>
            <person name="Mulrain L."/>
            <person name="Navidi A."/>
            <person name="Naylor J."/>
            <person name="Negash T."/>
            <person name="Nguyen T."/>
            <person name="Nguyen N."/>
            <person name="Nicol R."/>
            <person name="Norbu C."/>
            <person name="Norbu N."/>
            <person name="Novod N."/>
            <person name="O'Neill B."/>
            <person name="Osman S."/>
            <person name="Markiewicz E."/>
            <person name="Oyono O.L."/>
            <person name="Patti C."/>
            <person name="Phunkhang P."/>
            <person name="Pierre F."/>
            <person name="Priest M."/>
            <person name="Raghuraman S."/>
            <person name="Rege F."/>
            <person name="Reyes R."/>
            <person name="Rise C."/>
            <person name="Rogov P."/>
            <person name="Ross K."/>
            <person name="Ryan E."/>
            <person name="Settipalli S."/>
            <person name="Shea T."/>
            <person name="Sherpa N."/>
            <person name="Shi L."/>
            <person name="Shih D."/>
            <person name="Sparrow T."/>
            <person name="Spaulding J."/>
            <person name="Stalker J."/>
            <person name="Stange-Thomann N."/>
            <person name="Stavropoulos S."/>
            <person name="Stone C."/>
            <person name="Strader C."/>
            <person name="Tesfaye S."/>
            <person name="Thomson T."/>
            <person name="Thoulutsang Y."/>
            <person name="Thoulutsang D."/>
            <person name="Topham K."/>
            <person name="Topping I."/>
            <person name="Tsamla T."/>
            <person name="Vassiliev H."/>
            <person name="Vo A."/>
            <person name="Wangchuk T."/>
            <person name="Wangdi T."/>
            <person name="Weiand M."/>
            <person name="Wilkinson J."/>
            <person name="Wilson A."/>
            <person name="Yadav S."/>
            <person name="Young G."/>
            <person name="Yu Q."/>
            <person name="Zembek L."/>
            <person name="Zhong D."/>
            <person name="Zimmer A."/>
            <person name="Zwirko Z."/>
            <person name="Jaffe D.B."/>
            <person name="Alvarez P."/>
            <person name="Brockman W."/>
            <person name="Butler J."/>
            <person name="Chin C."/>
            <person name="Gnerre S."/>
            <person name="Grabherr M."/>
            <person name="Kleber M."/>
            <person name="Mauceli E."/>
            <person name="MacCallum I."/>
        </authorList>
    </citation>
    <scope>NUCLEOTIDE SEQUENCE [LARGE SCALE GENOMIC DNA]</scope>
    <source>
        <strain evidence="9">Tucson 15081-1352.22</strain>
    </source>
</reference>
<dbReference type="GO" id="GO:0042078">
    <property type="term" value="P:germ-line stem cell division"/>
    <property type="evidence" value="ECO:0007669"/>
    <property type="project" value="TreeGrafter"/>
</dbReference>
<evidence type="ECO:0000256" key="1">
    <source>
        <dbReference type="ARBA" id="ARBA00012552"/>
    </source>
</evidence>
<accession>B4L1N2</accession>
<gene>
    <name evidence="8" type="primary">Dmoj\GI15873</name>
    <name evidence="8" type="ORF">Dmoj_GI15873</name>
</gene>
<dbReference type="EMBL" id="CH933810">
    <property type="protein sequence ID" value="EDW07668.2"/>
    <property type="molecule type" value="Genomic_DNA"/>
</dbReference>
<evidence type="ECO:0000256" key="3">
    <source>
        <dbReference type="ARBA" id="ARBA00022741"/>
    </source>
</evidence>
<dbReference type="Gene3D" id="3.40.50.300">
    <property type="entry name" value="P-loop containing nucleotide triphosphate hydrolases"/>
    <property type="match status" value="1"/>
</dbReference>
<evidence type="ECO:0000256" key="5">
    <source>
        <dbReference type="ARBA" id="ARBA00022806"/>
    </source>
</evidence>
<dbReference type="Proteomes" id="UP000009192">
    <property type="component" value="Unassembled WGS sequence"/>
</dbReference>
<evidence type="ECO:0000256" key="4">
    <source>
        <dbReference type="ARBA" id="ARBA00022801"/>
    </source>
</evidence>
<keyword evidence="6" id="KW-0067">ATP-binding</keyword>
<dbReference type="HOGENOM" id="CLU_011462_0_0_1"/>
<proteinExistence type="predicted"/>